<dbReference type="Proteomes" id="UP000067444">
    <property type="component" value="Chromosome"/>
</dbReference>
<sequence length="114" mass="12230">MGHAAGAGIFVVVPFLAGLYLIVLALIGWRLGRQSAMKEMTYRTCAVYLGIACIGPLLWALMGGALGLVDFVAVVVRVLGVVGGFAAVSWAINLDDYWTLQRGMRLEKTERKSG</sequence>
<dbReference type="KEGG" id="otm:OSB_27130"/>
<dbReference type="RefSeq" id="WP_049835460.1">
    <property type="nucleotide sequence ID" value="NZ_CP012160.1"/>
</dbReference>
<keyword evidence="2" id="KW-1185">Reference proteome</keyword>
<name>A0A0K0Y8Q1_9RHOB</name>
<reference evidence="1 2" key="1">
    <citation type="journal article" date="2015" name="Genome Announc.">
        <title>Closed Genome Sequence of Octadecabacter temperatus SB1, the First Mesophilic Species of the Genus Octadecabacter.</title>
        <authorList>
            <person name="Voget S."/>
            <person name="Billerbeck S."/>
            <person name="Simon M."/>
            <person name="Daniel R."/>
        </authorList>
    </citation>
    <scope>NUCLEOTIDE SEQUENCE [LARGE SCALE GENOMIC DNA]</scope>
    <source>
        <strain evidence="1 2">SB1</strain>
    </source>
</reference>
<evidence type="ECO:0000313" key="1">
    <source>
        <dbReference type="EMBL" id="AKS47237.1"/>
    </source>
</evidence>
<dbReference type="AlphaFoldDB" id="A0A0K0Y8Q1"/>
<protein>
    <submittedName>
        <fullName evidence="1">Uncharacterized protein</fullName>
    </submittedName>
</protein>
<organism evidence="1 2">
    <name type="scientific">Octadecabacter temperatus</name>
    <dbReference type="NCBI Taxonomy" id="1458307"/>
    <lineage>
        <taxon>Bacteria</taxon>
        <taxon>Pseudomonadati</taxon>
        <taxon>Pseudomonadota</taxon>
        <taxon>Alphaproteobacteria</taxon>
        <taxon>Rhodobacterales</taxon>
        <taxon>Roseobacteraceae</taxon>
        <taxon>Octadecabacter</taxon>
    </lineage>
</organism>
<dbReference type="EMBL" id="CP012160">
    <property type="protein sequence ID" value="AKS47237.1"/>
    <property type="molecule type" value="Genomic_DNA"/>
</dbReference>
<dbReference type="STRING" id="1458307.OSB_27130"/>
<proteinExistence type="predicted"/>
<accession>A0A0K0Y8Q1</accession>
<evidence type="ECO:0000313" key="2">
    <source>
        <dbReference type="Proteomes" id="UP000067444"/>
    </source>
</evidence>
<gene>
    <name evidence="1" type="ORF">OSB_27130</name>
</gene>